<protein>
    <submittedName>
        <fullName evidence="3">SCP domain-containing protein</fullName>
    </submittedName>
</protein>
<dbReference type="Pfam" id="PF00188">
    <property type="entry name" value="CAP"/>
    <property type="match status" value="1"/>
</dbReference>
<dbReference type="WBParaSite" id="ACRNAN_Path_1206.g4687.t1">
    <property type="protein sequence ID" value="ACRNAN_Path_1206.g4687.t1"/>
    <property type="gene ID" value="ACRNAN_Path_1206.g4687"/>
</dbReference>
<proteinExistence type="predicted"/>
<dbReference type="InterPro" id="IPR001283">
    <property type="entry name" value="CRISP-related"/>
</dbReference>
<name>A0A914BX83_9BILA</name>
<keyword evidence="2" id="KW-1185">Reference proteome</keyword>
<evidence type="ECO:0000313" key="2">
    <source>
        <dbReference type="Proteomes" id="UP000887540"/>
    </source>
</evidence>
<reference evidence="3" key="1">
    <citation type="submission" date="2022-11" db="UniProtKB">
        <authorList>
            <consortium name="WormBaseParasite"/>
        </authorList>
    </citation>
    <scope>IDENTIFICATION</scope>
</reference>
<feature type="domain" description="SCP" evidence="1">
    <location>
        <begin position="1"/>
        <end position="129"/>
    </location>
</feature>
<accession>A0A914BX83</accession>
<evidence type="ECO:0000259" key="1">
    <source>
        <dbReference type="SMART" id="SM00198"/>
    </source>
</evidence>
<dbReference type="SMART" id="SM00198">
    <property type="entry name" value="SCP"/>
    <property type="match status" value="1"/>
</dbReference>
<dbReference type="InterPro" id="IPR014044">
    <property type="entry name" value="CAP_dom"/>
</dbReference>
<dbReference type="PANTHER" id="PTHR10334">
    <property type="entry name" value="CYSTEINE-RICH SECRETORY PROTEIN-RELATED"/>
    <property type="match status" value="1"/>
</dbReference>
<dbReference type="InterPro" id="IPR035940">
    <property type="entry name" value="CAP_sf"/>
</dbReference>
<dbReference type="AlphaFoldDB" id="A0A914BX83"/>
<dbReference type="Proteomes" id="UP000887540">
    <property type="component" value="Unplaced"/>
</dbReference>
<sequence>MHNSFRSSLALGEELMVNGLRASPAKNMYQMKYDCNLEQLAQSWANLCQFRHSPENLRNAGENLYALFFYMEELPMTALCSAMRMWWGELYSNGISTNDTSLTWNAFNTGIGHFSQVNEVFSTTHNLMFRWRGVEPHELDAGINGAQNTT</sequence>
<evidence type="ECO:0000313" key="3">
    <source>
        <dbReference type="WBParaSite" id="ACRNAN_Path_1206.g4687.t1"/>
    </source>
</evidence>
<dbReference type="Gene3D" id="3.40.33.10">
    <property type="entry name" value="CAP"/>
    <property type="match status" value="1"/>
</dbReference>
<dbReference type="CDD" id="cd05380">
    <property type="entry name" value="CAP_euk"/>
    <property type="match status" value="1"/>
</dbReference>
<dbReference type="SUPFAM" id="SSF55797">
    <property type="entry name" value="PR-1-like"/>
    <property type="match status" value="1"/>
</dbReference>
<organism evidence="2 3">
    <name type="scientific">Acrobeloides nanus</name>
    <dbReference type="NCBI Taxonomy" id="290746"/>
    <lineage>
        <taxon>Eukaryota</taxon>
        <taxon>Metazoa</taxon>
        <taxon>Ecdysozoa</taxon>
        <taxon>Nematoda</taxon>
        <taxon>Chromadorea</taxon>
        <taxon>Rhabditida</taxon>
        <taxon>Tylenchina</taxon>
        <taxon>Cephalobomorpha</taxon>
        <taxon>Cephaloboidea</taxon>
        <taxon>Cephalobidae</taxon>
        <taxon>Acrobeloides</taxon>
    </lineage>
</organism>